<feature type="signal peptide" evidence="1">
    <location>
        <begin position="1"/>
        <end position="20"/>
    </location>
</feature>
<keyword evidence="1" id="KW-0732">Signal</keyword>
<reference evidence="3" key="1">
    <citation type="journal article" date="2018" name="Nat. Microbiol.">
        <title>Leveraging single-cell genomics to expand the fungal tree of life.</title>
        <authorList>
            <person name="Ahrendt S.R."/>
            <person name="Quandt C.A."/>
            <person name="Ciobanu D."/>
            <person name="Clum A."/>
            <person name="Salamov A."/>
            <person name="Andreopoulos B."/>
            <person name="Cheng J.F."/>
            <person name="Woyke T."/>
            <person name="Pelin A."/>
            <person name="Henrissat B."/>
            <person name="Reynolds N.K."/>
            <person name="Benny G.L."/>
            <person name="Smith M.E."/>
            <person name="James T.Y."/>
            <person name="Grigoriev I.V."/>
        </authorList>
    </citation>
    <scope>NUCLEOTIDE SEQUENCE [LARGE SCALE GENOMIC DNA]</scope>
</reference>
<sequence length="264" mass="27927">MKLSTTLLALLAVSPALIQSAPVEPPPKTNSAMRTLMPHPHHRPANGTGNTLYANYYDPAAPLHPHVKMRLTMHGPALNLDNIPGVASVDCRGSSAVVVQLNPGASAAPLANIGAGTHMLVNAKWTCDGKPRTVWRVAEGAPKVAGSTITFRTGADKLLSDVVSDYHIFMGEPASGNATVGQALSRRKLHIHKTLSFSEHIKQSSNPVASFGPVSVDCVDCGIDGSLGLYFEIKGSIFGHPTVRAGINGHLDSSFVFRFNINAK</sequence>
<protein>
    <submittedName>
        <fullName evidence="2">Uncharacterized protein</fullName>
    </submittedName>
</protein>
<proteinExistence type="predicted"/>
<dbReference type="AlphaFoldDB" id="A0A4P9VX62"/>
<feature type="non-terminal residue" evidence="2">
    <location>
        <position position="264"/>
    </location>
</feature>
<evidence type="ECO:0000313" key="2">
    <source>
        <dbReference type="EMBL" id="RKO82868.1"/>
    </source>
</evidence>
<evidence type="ECO:0000256" key="1">
    <source>
        <dbReference type="SAM" id="SignalP"/>
    </source>
</evidence>
<dbReference type="OrthoDB" id="2127965at2759"/>
<dbReference type="Proteomes" id="UP000269721">
    <property type="component" value="Unassembled WGS sequence"/>
</dbReference>
<dbReference type="EMBL" id="ML001981">
    <property type="protein sequence ID" value="RKO82868.1"/>
    <property type="molecule type" value="Genomic_DNA"/>
</dbReference>
<name>A0A4P9VX62_9FUNG</name>
<organism evidence="2 3">
    <name type="scientific">Blyttiomyces helicus</name>
    <dbReference type="NCBI Taxonomy" id="388810"/>
    <lineage>
        <taxon>Eukaryota</taxon>
        <taxon>Fungi</taxon>
        <taxon>Fungi incertae sedis</taxon>
        <taxon>Chytridiomycota</taxon>
        <taxon>Chytridiomycota incertae sedis</taxon>
        <taxon>Chytridiomycetes</taxon>
        <taxon>Chytridiomycetes incertae sedis</taxon>
        <taxon>Blyttiomyces</taxon>
    </lineage>
</organism>
<feature type="chain" id="PRO_5020504628" evidence="1">
    <location>
        <begin position="21"/>
        <end position="264"/>
    </location>
</feature>
<evidence type="ECO:0000313" key="3">
    <source>
        <dbReference type="Proteomes" id="UP000269721"/>
    </source>
</evidence>
<accession>A0A4P9VX62</accession>
<gene>
    <name evidence="2" type="ORF">BDK51DRAFT_25486</name>
</gene>
<keyword evidence="3" id="KW-1185">Reference proteome</keyword>